<accession>A0AAD4CLB1</accession>
<evidence type="ECO:0000313" key="1">
    <source>
        <dbReference type="EMBL" id="KAF9888576.1"/>
    </source>
</evidence>
<name>A0AAD4CLB1_ASPNN</name>
<dbReference type="EMBL" id="VCAU01000045">
    <property type="protein sequence ID" value="KAF9888576.1"/>
    <property type="molecule type" value="Genomic_DNA"/>
</dbReference>
<organism evidence="1 2">
    <name type="scientific">Aspergillus nanangensis</name>
    <dbReference type="NCBI Taxonomy" id="2582783"/>
    <lineage>
        <taxon>Eukaryota</taxon>
        <taxon>Fungi</taxon>
        <taxon>Dikarya</taxon>
        <taxon>Ascomycota</taxon>
        <taxon>Pezizomycotina</taxon>
        <taxon>Eurotiomycetes</taxon>
        <taxon>Eurotiomycetidae</taxon>
        <taxon>Eurotiales</taxon>
        <taxon>Aspergillaceae</taxon>
        <taxon>Aspergillus</taxon>
        <taxon>Aspergillus subgen. Circumdati</taxon>
    </lineage>
</organism>
<sequence>MTASPSVSNARLNVYYGWVHTWLHTSTPSSQEALKEPPPLSINTIADLLQDSNLGLLSDPSLLHQVVTSFQQRFRDGQIVLGGTLPPSSEETNLLSGSYDPRVECPCDGVLPTSSIQTATSTTCRSIERMRSAQADIMKHHMEWNGRGLFTVEKLRAAVEELTFCNFGIDESLTDCSGTSLTTNLCISAPDRRPSGRCDSDPDVYNKLFPTFEKIKLCTDAKYFHAMACGGGLIDEGLSRAIADAGNDVLIGDYCEASTEQTLHLLQQTGAAAVAFLKACNLAGLVSDWQLDVLVAAHIQFRVLGYYRNHAAPKLPAGLYGSRMTGITIHRHIDIANAVGVVAASLATGQQLNEAEYMQLSYGTTLINDLVDFRSDAMRNQRENPVLRGVKGSICQYLHQQMLDCLICVRHLIESKRVLAMVTMAFCNWCVMASHHKLHELYHGVMQNMSLKQCKYHGLEEQYELLLDVLRPYGSLGLAGPHMGMKRRDLDRLYSHYKQSPETQQAWLADMVRILMQPTTFRRIVDVVHYPWVGDIGEAGYCP</sequence>
<reference evidence="1" key="2">
    <citation type="submission" date="2020-02" db="EMBL/GenBank/DDBJ databases">
        <authorList>
            <person name="Gilchrist C.L.M."/>
            <person name="Chooi Y.-H."/>
        </authorList>
    </citation>
    <scope>NUCLEOTIDE SEQUENCE</scope>
    <source>
        <strain evidence="1">MST-FP2251</strain>
    </source>
</reference>
<reference evidence="1" key="1">
    <citation type="journal article" date="2019" name="Beilstein J. Org. Chem.">
        <title>Nanangenines: drimane sesquiterpenoids as the dominant metabolite cohort of a novel Australian fungus, Aspergillus nanangensis.</title>
        <authorList>
            <person name="Lacey H.J."/>
            <person name="Gilchrist C.L.M."/>
            <person name="Crombie A."/>
            <person name="Kalaitzis J.A."/>
            <person name="Vuong D."/>
            <person name="Rutledge P.J."/>
            <person name="Turner P."/>
            <person name="Pitt J.I."/>
            <person name="Lacey E."/>
            <person name="Chooi Y.H."/>
            <person name="Piggott A.M."/>
        </authorList>
    </citation>
    <scope>NUCLEOTIDE SEQUENCE</scope>
    <source>
        <strain evidence="1">MST-FP2251</strain>
    </source>
</reference>
<protein>
    <submittedName>
        <fullName evidence="1">Uncharacterized protein</fullName>
    </submittedName>
</protein>
<keyword evidence="2" id="KW-1185">Reference proteome</keyword>
<comment type="caution">
    <text evidence="1">The sequence shown here is derived from an EMBL/GenBank/DDBJ whole genome shotgun (WGS) entry which is preliminary data.</text>
</comment>
<evidence type="ECO:0000313" key="2">
    <source>
        <dbReference type="Proteomes" id="UP001194746"/>
    </source>
</evidence>
<gene>
    <name evidence="1" type="ORF">FE257_008508</name>
</gene>
<dbReference type="Proteomes" id="UP001194746">
    <property type="component" value="Unassembled WGS sequence"/>
</dbReference>
<dbReference type="AlphaFoldDB" id="A0AAD4CLB1"/>
<proteinExistence type="predicted"/>